<dbReference type="OrthoDB" id="6589648at2759"/>
<name>A0A1X7UNR0_AMPQE</name>
<dbReference type="EnsemblMetazoa" id="Aqu2.1.29149_001">
    <property type="protein sequence ID" value="Aqu2.1.29149_001"/>
    <property type="gene ID" value="Aqu2.1.29149"/>
</dbReference>
<accession>A0A1X7UNR0</accession>
<protein>
    <recommendedName>
        <fullName evidence="2">DUF7041 domain-containing protein</fullName>
    </recommendedName>
</protein>
<feature type="coiled-coil region" evidence="1">
    <location>
        <begin position="182"/>
        <end position="209"/>
    </location>
</feature>
<sequence length="224" mass="25107">MATSPSLDTLASISLDLPPYWPADPYIWFVQVKVQFQTRKITSQKTRYDYIIASLSPEVAMEVCDLVLKTLDLDQYNHLKKALIEWTAALEQPRLQQLFTGQELGDCKPSQLLSRMEQLLGQSAEEAPSFLKELFLQRLPIGVRMVLPSAKSDTPLSELALLADKVMEVSAPPPPVNNVSESDSLVTEVAQLREEVARLTQLVKSASRVVYVVMIKVSFLLVYV</sequence>
<proteinExistence type="predicted"/>
<organism evidence="3">
    <name type="scientific">Amphimedon queenslandica</name>
    <name type="common">Sponge</name>
    <dbReference type="NCBI Taxonomy" id="400682"/>
    <lineage>
        <taxon>Eukaryota</taxon>
        <taxon>Metazoa</taxon>
        <taxon>Porifera</taxon>
        <taxon>Demospongiae</taxon>
        <taxon>Heteroscleromorpha</taxon>
        <taxon>Haplosclerida</taxon>
        <taxon>Niphatidae</taxon>
        <taxon>Amphimedon</taxon>
    </lineage>
</organism>
<dbReference type="PANTHER" id="PTHR33327:SF3">
    <property type="entry name" value="RNA-DIRECTED DNA POLYMERASE"/>
    <property type="match status" value="1"/>
</dbReference>
<reference evidence="3" key="1">
    <citation type="submission" date="2017-05" db="UniProtKB">
        <authorList>
            <consortium name="EnsemblMetazoa"/>
        </authorList>
    </citation>
    <scope>IDENTIFICATION</scope>
</reference>
<evidence type="ECO:0000259" key="2">
    <source>
        <dbReference type="Pfam" id="PF23055"/>
    </source>
</evidence>
<evidence type="ECO:0000313" key="3">
    <source>
        <dbReference type="EnsemblMetazoa" id="Aqu2.1.29149_001"/>
    </source>
</evidence>
<dbReference type="InterPro" id="IPR055469">
    <property type="entry name" value="DUF7041"/>
</dbReference>
<dbReference type="OMA" id="FTARCIT"/>
<evidence type="ECO:0000256" key="1">
    <source>
        <dbReference type="SAM" id="Coils"/>
    </source>
</evidence>
<keyword evidence="1" id="KW-0175">Coiled coil</keyword>
<dbReference type="InParanoid" id="A0A1X7UNR0"/>
<dbReference type="Pfam" id="PF23055">
    <property type="entry name" value="DUF7041"/>
    <property type="match status" value="1"/>
</dbReference>
<dbReference type="AlphaFoldDB" id="A0A1X7UNR0"/>
<dbReference type="PANTHER" id="PTHR33327">
    <property type="entry name" value="ENDONUCLEASE"/>
    <property type="match status" value="1"/>
</dbReference>
<feature type="domain" description="DUF7041" evidence="2">
    <location>
        <begin position="17"/>
        <end position="99"/>
    </location>
</feature>